<dbReference type="NCBIfam" id="TIGR04246">
    <property type="entry name" value="nitrous_NosZ_Gp"/>
    <property type="match status" value="1"/>
</dbReference>
<evidence type="ECO:0000259" key="7">
    <source>
        <dbReference type="PROSITE" id="PS50857"/>
    </source>
</evidence>
<comment type="caution">
    <text evidence="8">The sequence shown here is derived from an EMBL/GenBank/DDBJ whole genome shotgun (WGS) entry which is preliminary data.</text>
</comment>
<keyword evidence="3" id="KW-0574">Periplasm</keyword>
<dbReference type="CDD" id="cd04223">
    <property type="entry name" value="N2OR_C"/>
    <property type="match status" value="1"/>
</dbReference>
<dbReference type="GO" id="GO:0016020">
    <property type="term" value="C:membrane"/>
    <property type="evidence" value="ECO:0007669"/>
    <property type="project" value="InterPro"/>
</dbReference>
<dbReference type="AlphaFoldDB" id="A0A4V1L3J1"/>
<sequence>MKALYRVSVAAGALLCFAGTNLFAAESLEDVMKRRNLSQKDVLAAAKTYVPTGGRDEFLVFSSGGQSGQVIVYSVPSMRILKYIAVFTPEPWQGYGYDDESKKVLAQGQIDGRNPNWGDTHHPGLSETGGKPDGEFLFINDKANPRIAVISLKDFETRQIVTNPIMQSEHGGTFVTPNSEYVIEAAQYPGVLGRGYAPLSEFNEKFRGAITYWKFDREKGQIDTAKSFSIELPPYTQDLSDAGKGPSDGWSFTNSFCAERYVGGIEQGKPPFEAGCSANDADFLHVINWKKAAEVAAAGKTTKINGHDVISLQTAIAEGLVYLIAEPKSPHGADVTPDGKYIIVGGKLDTNVSVYSWEKIKAAVDAKQFASKDAYGIPILDMKQVLHKQVQLGLGPLHTQFDSKPCIAYTSLYVDSQIAKYDYCEGKVLDKLSVHYNIGHLTAMEGESAAPAGKYLIALNKLAIDRFNPVGPLHPQNHQLIDISGDKMELLYDMPVPLGEPHYAAAISADKLKPLVRYKYGTDSRTERDSAFAVRPGSEKIVREPGKVTVFGTVIRSHFTPEIVDVTEGDEVTFHWTNAERAEDETHGFAVSTYIGNLSLEPGKTASVTFKADRPGAFSYYCTEFCSALHLEMEGYLMVKPKGLVEQVAAKATAGAVYAKADYDKQYKTNLETQGVIDSVVKYILSTNYKDFPTVVALVDDATDQLNFVKDAKAKAEDAAKKEDWQQATLWANQWWQYQVKAADIGLRVKTYLEEHGAKTAAK</sequence>
<dbReference type="InterPro" id="IPR002429">
    <property type="entry name" value="CcO_II-like_C"/>
</dbReference>
<evidence type="ECO:0000313" key="9">
    <source>
        <dbReference type="Proteomes" id="UP000289546"/>
    </source>
</evidence>
<dbReference type="SUPFAM" id="SSF49503">
    <property type="entry name" value="Cupredoxins"/>
    <property type="match status" value="1"/>
</dbReference>
<dbReference type="InterPro" id="IPR051403">
    <property type="entry name" value="NosZ/Cyto_c_oxidase_sub2"/>
</dbReference>
<organism evidence="8 9">
    <name type="scientific">Bradyrhizobium nanningense</name>
    <dbReference type="NCBI Taxonomy" id="1325118"/>
    <lineage>
        <taxon>Bacteria</taxon>
        <taxon>Pseudomonadati</taxon>
        <taxon>Pseudomonadota</taxon>
        <taxon>Alphaproteobacteria</taxon>
        <taxon>Hyphomicrobiales</taxon>
        <taxon>Nitrobacteraceae</taxon>
        <taxon>Bradyrhizobium</taxon>
    </lineage>
</organism>
<dbReference type="GO" id="GO:0042597">
    <property type="term" value="C:periplasmic space"/>
    <property type="evidence" value="ECO:0007669"/>
    <property type="project" value="UniProtKB-SubCell"/>
</dbReference>
<dbReference type="InterPro" id="IPR008972">
    <property type="entry name" value="Cupredoxin"/>
</dbReference>
<keyword evidence="4" id="KW-0186">Copper</keyword>
<dbReference type="InterPro" id="IPR011045">
    <property type="entry name" value="N2O_reductase_N"/>
</dbReference>
<dbReference type="PANTHER" id="PTHR42838:SF2">
    <property type="entry name" value="NITROUS-OXIDE REDUCTASE"/>
    <property type="match status" value="1"/>
</dbReference>
<dbReference type="GO" id="GO:0005507">
    <property type="term" value="F:copper ion binding"/>
    <property type="evidence" value="ECO:0007669"/>
    <property type="project" value="InterPro"/>
</dbReference>
<dbReference type="PROSITE" id="PS50857">
    <property type="entry name" value="COX2_CUA"/>
    <property type="match status" value="1"/>
</dbReference>
<dbReference type="OrthoDB" id="916694at2"/>
<feature type="signal peptide" evidence="6">
    <location>
        <begin position="1"/>
        <end position="24"/>
    </location>
</feature>
<dbReference type="EMBL" id="LBJQ01000006">
    <property type="protein sequence ID" value="RXH38154.1"/>
    <property type="molecule type" value="Genomic_DNA"/>
</dbReference>
<accession>A0A4V1L3J1</accession>
<keyword evidence="6" id="KW-0732">Signal</keyword>
<dbReference type="InterPro" id="IPR041114">
    <property type="entry name" value="Nos_propeller"/>
</dbReference>
<dbReference type="GO" id="GO:0004129">
    <property type="term" value="F:cytochrome-c oxidase activity"/>
    <property type="evidence" value="ECO:0007669"/>
    <property type="project" value="InterPro"/>
</dbReference>
<proteinExistence type="predicted"/>
<dbReference type="Gene3D" id="2.60.40.420">
    <property type="entry name" value="Cupredoxins - blue copper proteins"/>
    <property type="match status" value="1"/>
</dbReference>
<name>A0A4V1L3J1_9BRAD</name>
<feature type="compositionally biased region" description="Basic and acidic residues" evidence="5">
    <location>
        <begin position="119"/>
        <end position="131"/>
    </location>
</feature>
<evidence type="ECO:0000256" key="1">
    <source>
        <dbReference type="ARBA" id="ARBA00004418"/>
    </source>
</evidence>
<reference evidence="8 9" key="1">
    <citation type="submission" date="2015-04" db="EMBL/GenBank/DDBJ databases">
        <title>Comparative genomics of rhizobia nodulating Arachis hypogaea in China.</title>
        <authorList>
            <person name="Li Y."/>
        </authorList>
    </citation>
    <scope>NUCLEOTIDE SEQUENCE [LARGE SCALE GENOMIC DNA]</scope>
    <source>
        <strain evidence="8 9">CCBAU 51757</strain>
    </source>
</reference>
<dbReference type="InterPro" id="IPR015943">
    <property type="entry name" value="WD40/YVTN_repeat-like_dom_sf"/>
</dbReference>
<dbReference type="Pfam" id="PF18764">
    <property type="entry name" value="nos_propeller"/>
    <property type="match status" value="1"/>
</dbReference>
<dbReference type="SUPFAM" id="SSF50974">
    <property type="entry name" value="Nitrous oxide reductase, N-terminal domain"/>
    <property type="match status" value="1"/>
</dbReference>
<evidence type="ECO:0000256" key="2">
    <source>
        <dbReference type="ARBA" id="ARBA00022723"/>
    </source>
</evidence>
<keyword evidence="2" id="KW-0479">Metal-binding</keyword>
<comment type="subcellular location">
    <subcellularLocation>
        <location evidence="1">Periplasm</location>
    </subcellularLocation>
</comment>
<feature type="domain" description="Cytochrome oxidase subunit II copper A binding" evidence="7">
    <location>
        <begin position="545"/>
        <end position="651"/>
    </location>
</feature>
<gene>
    <name evidence="8" type="ORF">XH99_02355</name>
</gene>
<evidence type="ECO:0000256" key="5">
    <source>
        <dbReference type="SAM" id="MobiDB-lite"/>
    </source>
</evidence>
<evidence type="ECO:0000256" key="6">
    <source>
        <dbReference type="SAM" id="SignalP"/>
    </source>
</evidence>
<dbReference type="Gene3D" id="2.130.10.10">
    <property type="entry name" value="YVTN repeat-like/Quinoprotein amine dehydrogenase"/>
    <property type="match status" value="1"/>
</dbReference>
<dbReference type="InterPro" id="IPR026468">
    <property type="entry name" value="Nitrous_oxide_Rdtase_Sec-dep"/>
</dbReference>
<feature type="chain" id="PRO_5020425706" evidence="6">
    <location>
        <begin position="25"/>
        <end position="763"/>
    </location>
</feature>
<feature type="region of interest" description="Disordered" evidence="5">
    <location>
        <begin position="109"/>
        <end position="131"/>
    </location>
</feature>
<evidence type="ECO:0000313" key="8">
    <source>
        <dbReference type="EMBL" id="RXH38154.1"/>
    </source>
</evidence>
<dbReference type="Proteomes" id="UP000289546">
    <property type="component" value="Unassembled WGS sequence"/>
</dbReference>
<dbReference type="InterPro" id="IPR034205">
    <property type="entry name" value="N2OR_C"/>
</dbReference>
<keyword evidence="9" id="KW-1185">Reference proteome</keyword>
<dbReference type="PANTHER" id="PTHR42838">
    <property type="entry name" value="CYTOCHROME C OXIDASE SUBUNIT II"/>
    <property type="match status" value="1"/>
</dbReference>
<evidence type="ECO:0000256" key="3">
    <source>
        <dbReference type="ARBA" id="ARBA00022764"/>
    </source>
</evidence>
<protein>
    <submittedName>
        <fullName evidence="8">Cytochrome C</fullName>
    </submittedName>
</protein>
<evidence type="ECO:0000256" key="4">
    <source>
        <dbReference type="ARBA" id="ARBA00023008"/>
    </source>
</evidence>
<dbReference type="RefSeq" id="WP_128916385.1">
    <property type="nucleotide sequence ID" value="NZ_LBJC01000028.1"/>
</dbReference>